<evidence type="ECO:0000256" key="8">
    <source>
        <dbReference type="ARBA" id="ARBA00038387"/>
    </source>
</evidence>
<evidence type="ECO:0000256" key="5">
    <source>
        <dbReference type="ARBA" id="ARBA00023010"/>
    </source>
</evidence>
<dbReference type="EMBL" id="QEAM01000193">
    <property type="protein sequence ID" value="TPX44193.1"/>
    <property type="molecule type" value="Genomic_DNA"/>
</dbReference>
<dbReference type="GO" id="GO:0051028">
    <property type="term" value="P:mRNA transport"/>
    <property type="evidence" value="ECO:0007669"/>
    <property type="project" value="UniProtKB-KW"/>
</dbReference>
<evidence type="ECO:0000313" key="13">
    <source>
        <dbReference type="Proteomes" id="UP000320475"/>
    </source>
</evidence>
<dbReference type="InterPro" id="IPR048883">
    <property type="entry name" value="Nup188_N-subdom_III"/>
</dbReference>
<dbReference type="Pfam" id="PF21093">
    <property type="entry name" value="Nup188_N-subdom_III"/>
    <property type="match status" value="1"/>
</dbReference>
<feature type="domain" description="Nucleoporin Nup188 N-terminal" evidence="10">
    <location>
        <begin position="179"/>
        <end position="648"/>
    </location>
</feature>
<dbReference type="GO" id="GO:0006606">
    <property type="term" value="P:protein import into nucleus"/>
    <property type="evidence" value="ECO:0007669"/>
    <property type="project" value="TreeGrafter"/>
</dbReference>
<evidence type="ECO:0000259" key="11">
    <source>
        <dbReference type="Pfam" id="PF21093"/>
    </source>
</evidence>
<protein>
    <recommendedName>
        <fullName evidence="9">Nucleoporin NUP188</fullName>
    </recommendedName>
</protein>
<dbReference type="PANTHER" id="PTHR31431">
    <property type="entry name" value="NUCLEOPORIN NUP188 HOMOLOG"/>
    <property type="match status" value="1"/>
</dbReference>
<keyword evidence="2" id="KW-0813">Transport</keyword>
<organism evidence="12 13">
    <name type="scientific">Synchytrium endobioticum</name>
    <dbReference type="NCBI Taxonomy" id="286115"/>
    <lineage>
        <taxon>Eukaryota</taxon>
        <taxon>Fungi</taxon>
        <taxon>Fungi incertae sedis</taxon>
        <taxon>Chytridiomycota</taxon>
        <taxon>Chytridiomycota incertae sedis</taxon>
        <taxon>Chytridiomycetes</taxon>
        <taxon>Synchytriales</taxon>
        <taxon>Synchytriaceae</taxon>
        <taxon>Synchytrium</taxon>
    </lineage>
</organism>
<dbReference type="SUPFAM" id="SSF48371">
    <property type="entry name" value="ARM repeat"/>
    <property type="match status" value="1"/>
</dbReference>
<reference evidence="12 13" key="1">
    <citation type="journal article" date="2019" name="Sci. Rep.">
        <title>Comparative genomics of chytrid fungi reveal insights into the obligate biotrophic and pathogenic lifestyle of Synchytrium endobioticum.</title>
        <authorList>
            <person name="van de Vossenberg B.T.L.H."/>
            <person name="Warris S."/>
            <person name="Nguyen H.D.T."/>
            <person name="van Gent-Pelzer M.P.E."/>
            <person name="Joly D.L."/>
            <person name="van de Geest H.C."/>
            <person name="Bonants P.J.M."/>
            <person name="Smith D.S."/>
            <person name="Levesque C.A."/>
            <person name="van der Lee T.A.J."/>
        </authorList>
    </citation>
    <scope>NUCLEOTIDE SEQUENCE [LARGE SCALE GENOMIC DNA]</scope>
    <source>
        <strain evidence="12 13">LEV6574</strain>
    </source>
</reference>
<dbReference type="Gene3D" id="1.25.10.70">
    <property type="match status" value="1"/>
</dbReference>
<feature type="domain" description="Nucleoporin Nup188 N-terminal subdomain III" evidence="11">
    <location>
        <begin position="703"/>
        <end position="1149"/>
    </location>
</feature>
<accession>A0A507CYE1</accession>
<evidence type="ECO:0000256" key="3">
    <source>
        <dbReference type="ARBA" id="ARBA00022816"/>
    </source>
</evidence>
<dbReference type="Pfam" id="PF10487">
    <property type="entry name" value="Nup188_N"/>
    <property type="match status" value="1"/>
</dbReference>
<dbReference type="GO" id="GO:0044611">
    <property type="term" value="C:nuclear pore inner ring"/>
    <property type="evidence" value="ECO:0007669"/>
    <property type="project" value="TreeGrafter"/>
</dbReference>
<dbReference type="GO" id="GO:0017056">
    <property type="term" value="F:structural constituent of nuclear pore"/>
    <property type="evidence" value="ECO:0007669"/>
    <property type="project" value="InterPro"/>
</dbReference>
<dbReference type="Proteomes" id="UP000320475">
    <property type="component" value="Unassembled WGS sequence"/>
</dbReference>
<evidence type="ECO:0000256" key="9">
    <source>
        <dbReference type="ARBA" id="ARBA00040174"/>
    </source>
</evidence>
<keyword evidence="3" id="KW-0509">mRNA transport</keyword>
<comment type="similarity">
    <text evidence="8">Belongs to the Nup188 family.</text>
</comment>
<keyword evidence="7" id="KW-0539">Nucleus</keyword>
<evidence type="ECO:0000313" key="12">
    <source>
        <dbReference type="EMBL" id="TPX44193.1"/>
    </source>
</evidence>
<dbReference type="GO" id="GO:0006405">
    <property type="term" value="P:RNA export from nucleus"/>
    <property type="evidence" value="ECO:0007669"/>
    <property type="project" value="TreeGrafter"/>
</dbReference>
<dbReference type="InterPro" id="IPR016024">
    <property type="entry name" value="ARM-type_fold"/>
</dbReference>
<evidence type="ECO:0000256" key="6">
    <source>
        <dbReference type="ARBA" id="ARBA00023132"/>
    </source>
</evidence>
<gene>
    <name evidence="12" type="ORF">SeLEV6574_g04645</name>
</gene>
<evidence type="ECO:0000259" key="10">
    <source>
        <dbReference type="Pfam" id="PF10487"/>
    </source>
</evidence>
<comment type="subcellular location">
    <subcellularLocation>
        <location evidence="1">Nucleus</location>
        <location evidence="1">Nuclear pore complex</location>
    </subcellularLocation>
</comment>
<comment type="caution">
    <text evidence="12">The sequence shown here is derived from an EMBL/GenBank/DDBJ whole genome shotgun (WGS) entry which is preliminary data.</text>
</comment>
<proteinExistence type="inferred from homology"/>
<evidence type="ECO:0000256" key="2">
    <source>
        <dbReference type="ARBA" id="ARBA00022448"/>
    </source>
</evidence>
<sequence>MTRAVATIIEYDLPGKAGSQVLLSIAVRSQLVAASRDADRLAGGWWLVAGEQLRDYLSRFRSSYELVASVTYVTPSIYICVQVTHLTMSNPFATPLASLKSKHPSPAMNTDDTLSSPHYQLAKPPIAGTWRSLHFTIDLPRDSNYKDVATFLNQDYDQYKQLLDLFAPPSESSKAQVLASSKGDTSIVLDGAPIAVQPEEANFVLSMSNLLKIDEIIALAITRSYVRDEVLDPHGSVRPGVAKSAIRYNDELMDKVAEYYFDERTECLAVIAALLRTAQDEGHQYFEIASSIVGRLRSDSLLARVLRQFKESADRKISDLVEGSPRRLSLWTRQLLKEQKALLDILFHMFFLVPEPHDVVKTMEVLTDVYFGRKQASAQFFDESSGKVLQQVCEMCVVVALELLNLEEVLNMDLMGDDVFQLSPPRNETLLSTPAALVQITKLLQNVANPLARESQAQMYANDAAPVLLAWAAYGFQIAEPIKDADESYQPVVDVMTSKRPDEDTTFVPSIFLNVAQHVGALQYIHDFLKGPLCQDESPSKHAYKYVVKGLLMLLAVAVPESIRPQLNQVLECMSEIYTGFDSVAKQFWVEDYQMEERRDIIDWPRSRFPFTAVPLIRLLTALTSSSTATYVYRYFKSLPTFTASVDDRALVYDPFTTNQRSFNEVRSNQPIPTTPFASPALNMIIPAGTSGYRLSVASDLQVQFQYEYSGWHWCLSVIDSYLNTPDRNLDNDTIELVGSIMDLMGAVFAVGGDLLVTQVMSHFCQFPAQGPALTTNDVVTFICRTLSRSCLLSKPPPQLITSSLKCIVELLPHYPNSTWNHLRQDPFMPRYSVIRNSNSAASTGFVQAVVLPNERQEGRYGTIIAFLDLVLKLVTHARKLSELTSPQVELITGCVLFIRSDIYSTYSTWRYVKTIQKHEIGTKVISVFNLILKDVTYARGYALKQNSNRKDMSRVFQQLADSFLNDGDGRVVRPMIAVIKNGQQFVATLYHRTRQREGDAVQDLITQSLEVLLELLRLRAYVSSERRNPGLSPLEMYLLDKSTRSSPTDFIRQLGLYSRFVTGEYVPSLAVQVLALLCVAAKSIEAGGGGSPSFLGYFGVDAPQICAALVQFLVHPFYGPTIQVPVWNFMTAVIQTQPALSSLLLKGNLTAVTVAIENGLDGRVSGSVASTGNGPAGGSSKERDDYSVEENTGFYALIEALSNWKSCIMTRPQVLVAATAFMSALWQEGSKYRGLLNKLRSKADDFWLPLLELLKHRPTPLVDDVEAATMQEKDIVNNDQPNRGSTQDVAVKKHCASLLAKSHIIRTLSRELQISPTNLKSEVPTTMLKDVYGAKAVRQQPVATNYGSSSANTSILQPPAPPQILTIPLPFQKFAFDPQLHSHLLDAASQYPDHSINLSVFRFLPWHPELDAQRQPGDSYMFDLALLDAKLVSGEAKEEFLARVCASNHNWSVTDAQLYLLRAWSNLLQIATIRLPVLYGESEDVRLQVLSRALYDMSVKLVEYAGAEYPFMVYKTILGQAMVALVDSWSEIATAKCNLLRSPLTGPDAKLVKNIHQQIVEILDSLSQALSCAENSDGSSTLVEVEDGVAVRFTTLLLSATLRGVQSLVDVVKPLKMDPRLMARLEVILNGMMTISCSNLSILLSGAAASDGSKDVIQTKELHLLLSLVSELARQFQHTPTVTIHILERWHIIPGLLHALVTTFAAPPDQQPTNLEVILCCLSTFSHCAASAERLAVHGVLTAFTQNAFAARIEEGSVRPYASIRLNTWHQAWLAMLSIVTECTIHLGHSLEFVQGVAVFANLYRQQLANALKPGTVDDTITMGEVLETRHITRFFWALTVNSIEWRRVVIASDNSNQSRDHQLIGMIKAVADAYQQAALELIPSLLWRFNHRKLVGSKVIAVTVDESDRLEVNSALQTPEGAVKRLVVDAFNEYLVISYYVLSAIAVSTDSTCILYTMDNQAEWNYGNQVIPPDLTTDGHNGVGIGTIMELMSAIMEYKFDVTLAGGTAGTESRRASVLSQGLALVATQLALFMYSPEYSNDVKRHIQSLVFSDVRRCLESVKNRIRSSTQAVTVEQVRDELRSDLSLVEAVERFIKERVFLTSDI</sequence>
<dbReference type="InterPro" id="IPR018864">
    <property type="entry name" value="Nucleoporin_Nup188_N"/>
</dbReference>
<keyword evidence="6" id="KW-0906">Nuclear pore complex</keyword>
<name>A0A507CYE1_9FUNG</name>
<keyword evidence="5" id="KW-0811">Translocation</keyword>
<dbReference type="OrthoDB" id="102511at2759"/>
<evidence type="ECO:0000256" key="1">
    <source>
        <dbReference type="ARBA" id="ARBA00004567"/>
    </source>
</evidence>
<evidence type="ECO:0000256" key="4">
    <source>
        <dbReference type="ARBA" id="ARBA00022927"/>
    </source>
</evidence>
<evidence type="ECO:0000256" key="7">
    <source>
        <dbReference type="ARBA" id="ARBA00023242"/>
    </source>
</evidence>
<dbReference type="InterPro" id="IPR044840">
    <property type="entry name" value="Nup188"/>
</dbReference>
<keyword evidence="4" id="KW-0653">Protein transport</keyword>
<dbReference type="PANTHER" id="PTHR31431:SF1">
    <property type="entry name" value="NUCLEOPORIN NUP188"/>
    <property type="match status" value="1"/>
</dbReference>